<proteinExistence type="inferred from homology"/>
<dbReference type="InterPro" id="IPR036915">
    <property type="entry name" value="Cyclin-like_sf"/>
</dbReference>
<dbReference type="SUPFAM" id="SSF47954">
    <property type="entry name" value="Cyclin-like"/>
    <property type="match status" value="2"/>
</dbReference>
<evidence type="ECO:0000313" key="6">
    <source>
        <dbReference type="Proteomes" id="UP000050795"/>
    </source>
</evidence>
<keyword evidence="6" id="KW-1185">Reference proteome</keyword>
<keyword evidence="1 2" id="KW-0195">Cyclin</keyword>
<organism evidence="6 7">
    <name type="scientific">Trichobilharzia regenti</name>
    <name type="common">Nasal bird schistosome</name>
    <dbReference type="NCBI Taxonomy" id="157069"/>
    <lineage>
        <taxon>Eukaryota</taxon>
        <taxon>Metazoa</taxon>
        <taxon>Spiralia</taxon>
        <taxon>Lophotrochozoa</taxon>
        <taxon>Platyhelminthes</taxon>
        <taxon>Trematoda</taxon>
        <taxon>Digenea</taxon>
        <taxon>Strigeidida</taxon>
        <taxon>Schistosomatoidea</taxon>
        <taxon>Schistosomatidae</taxon>
        <taxon>Trichobilharzia</taxon>
    </lineage>
</organism>
<reference evidence="7" key="2">
    <citation type="submission" date="2023-11" db="UniProtKB">
        <authorList>
            <consortium name="WormBaseParasite"/>
        </authorList>
    </citation>
    <scope>IDENTIFICATION</scope>
</reference>
<evidence type="ECO:0000259" key="5">
    <source>
        <dbReference type="SMART" id="SM00385"/>
    </source>
</evidence>
<dbReference type="InterPro" id="IPR043198">
    <property type="entry name" value="Cyclin/Ssn8"/>
</dbReference>
<dbReference type="CDD" id="cd20530">
    <property type="entry name" value="CYCLIN_CCNK_rpt1"/>
    <property type="match status" value="1"/>
</dbReference>
<evidence type="ECO:0000256" key="4">
    <source>
        <dbReference type="SAM" id="Phobius"/>
    </source>
</evidence>
<keyword evidence="4" id="KW-1133">Transmembrane helix</keyword>
<dbReference type="Pfam" id="PF21797">
    <property type="entry name" value="CycT2-like_C"/>
    <property type="match status" value="1"/>
</dbReference>
<evidence type="ECO:0000256" key="2">
    <source>
        <dbReference type="RuleBase" id="RU000383"/>
    </source>
</evidence>
<dbReference type="InterPro" id="IPR013763">
    <property type="entry name" value="Cyclin-like_dom"/>
</dbReference>
<feature type="region of interest" description="Disordered" evidence="3">
    <location>
        <begin position="332"/>
        <end position="365"/>
    </location>
</feature>
<dbReference type="PANTHER" id="PTHR10026">
    <property type="entry name" value="CYCLIN"/>
    <property type="match status" value="1"/>
</dbReference>
<evidence type="ECO:0000256" key="1">
    <source>
        <dbReference type="ARBA" id="ARBA00023127"/>
    </source>
</evidence>
<feature type="region of interest" description="Disordered" evidence="3">
    <location>
        <begin position="378"/>
        <end position="422"/>
    </location>
</feature>
<evidence type="ECO:0000256" key="3">
    <source>
        <dbReference type="SAM" id="MobiDB-lite"/>
    </source>
</evidence>
<feature type="domain" description="Cyclin-like" evidence="5">
    <location>
        <begin position="226"/>
        <end position="320"/>
    </location>
</feature>
<accession>A0AA85JY15</accession>
<reference evidence="6" key="1">
    <citation type="submission" date="2022-06" db="EMBL/GenBank/DDBJ databases">
        <authorList>
            <person name="Berger JAMES D."/>
            <person name="Berger JAMES D."/>
        </authorList>
    </citation>
    <scope>NUCLEOTIDE SEQUENCE [LARGE SCALE GENOMIC DNA]</scope>
</reference>
<feature type="transmembrane region" description="Helical" evidence="4">
    <location>
        <begin position="47"/>
        <end position="79"/>
    </location>
</feature>
<comment type="similarity">
    <text evidence="2">Belongs to the cyclin family.</text>
</comment>
<dbReference type="FunFam" id="1.10.472.10:FF:000021">
    <property type="entry name" value="Cyclin-K (Predicted)"/>
    <property type="match status" value="1"/>
</dbReference>
<protein>
    <recommendedName>
        <fullName evidence="5">Cyclin-like domain-containing protein</fullName>
    </recommendedName>
</protein>
<dbReference type="Proteomes" id="UP000050795">
    <property type="component" value="Unassembled WGS sequence"/>
</dbReference>
<evidence type="ECO:0000313" key="7">
    <source>
        <dbReference type="WBParaSite" id="TREG1_60020.1"/>
    </source>
</evidence>
<dbReference type="CDD" id="cd20531">
    <property type="entry name" value="CYCLIN_CCNK_rpt2"/>
    <property type="match status" value="1"/>
</dbReference>
<dbReference type="SMART" id="SM00385">
    <property type="entry name" value="CYCLIN"/>
    <property type="match status" value="2"/>
</dbReference>
<feature type="compositionally biased region" description="Low complexity" evidence="3">
    <location>
        <begin position="335"/>
        <end position="357"/>
    </location>
</feature>
<name>A0AA85JY15_TRIRE</name>
<dbReference type="Pfam" id="PF00134">
    <property type="entry name" value="Cyclin_N"/>
    <property type="match status" value="1"/>
</dbReference>
<dbReference type="GO" id="GO:0016538">
    <property type="term" value="F:cyclin-dependent protein serine/threonine kinase regulator activity"/>
    <property type="evidence" value="ECO:0007669"/>
    <property type="project" value="InterPro"/>
</dbReference>
<feature type="transmembrane region" description="Helical" evidence="4">
    <location>
        <begin position="18"/>
        <end position="35"/>
    </location>
</feature>
<keyword evidence="4" id="KW-0812">Transmembrane</keyword>
<dbReference type="GO" id="GO:0006357">
    <property type="term" value="P:regulation of transcription by RNA polymerase II"/>
    <property type="evidence" value="ECO:0007669"/>
    <property type="project" value="InterPro"/>
</dbReference>
<dbReference type="AlphaFoldDB" id="A0AA85JY15"/>
<dbReference type="InterPro" id="IPR006671">
    <property type="entry name" value="Cyclin_N"/>
</dbReference>
<dbReference type="WBParaSite" id="TREG1_60020.1">
    <property type="protein sequence ID" value="TREG1_60020.1"/>
    <property type="gene ID" value="TREG1_60020"/>
</dbReference>
<sequence length="518" mass="58687">MDNIMLITIYVTNKIHDAFLYAQIGIDLAFNNFIAKQVRYLTTNKTFCSFSFLLIVYLTGIIIIFIIIIIIIITVVIIMDDQHQMPCWYYEKEELYKTPSYYDNIDHETETRHRREGARFLSAVSTKLNLRYDTCATAIVFFHRFYMFHSFKAFPRYVTAACCLMLAGKVEETPKKVRDIVKTARSLLSDEDFKQFGNDPREEVMAYERVLLKTIKFDLHVSHPYSYLLQYAKRIKGNQEKLKELVQMSWSFINDSLATTLCLQWEPEIVACAVLYLATRMSKFVIEDWEGRQPGQRWWECFVEGMSTEVMEDICHKILDLYPADGATNDDQFDGGNVTTNNGSSSTTPSSSSNLVGSRHHEHTSFHNTLHHDVNKYHGVSSSRSVGGGSSSGSSSRHRGSEAIGGTRGGGGSSSGEPPAKRQALIRSTSATDYIYPTAVYPGASASGAISLGVENTMLKHMAYHSSSMHYRLPSGSSVNNVYTSEFYENIQRIQPLEVFNYNFYTSMRISLCTEGCK</sequence>
<keyword evidence="4" id="KW-0472">Membrane</keyword>
<feature type="domain" description="Cyclin-like" evidence="5">
    <location>
        <begin position="119"/>
        <end position="213"/>
    </location>
</feature>
<dbReference type="Gene3D" id="1.10.472.10">
    <property type="entry name" value="Cyclin-like"/>
    <property type="match status" value="2"/>
</dbReference>